<name>A0A8H7WH49_9HELO</name>
<dbReference type="SMART" id="SM00225">
    <property type="entry name" value="BTB"/>
    <property type="match status" value="1"/>
</dbReference>
<reference evidence="2" key="1">
    <citation type="submission" date="2021-02" db="EMBL/GenBank/DDBJ databases">
        <title>Genome sequence Cadophora malorum strain M34.</title>
        <authorList>
            <person name="Stefanovic E."/>
            <person name="Vu D."/>
            <person name="Scully C."/>
            <person name="Dijksterhuis J."/>
            <person name="Roader J."/>
            <person name="Houbraken J."/>
        </authorList>
    </citation>
    <scope>NUCLEOTIDE SEQUENCE</scope>
    <source>
        <strain evidence="2">M34</strain>
    </source>
</reference>
<protein>
    <recommendedName>
        <fullName evidence="1">BTB domain-containing protein</fullName>
    </recommendedName>
</protein>
<organism evidence="2 3">
    <name type="scientific">Cadophora malorum</name>
    <dbReference type="NCBI Taxonomy" id="108018"/>
    <lineage>
        <taxon>Eukaryota</taxon>
        <taxon>Fungi</taxon>
        <taxon>Dikarya</taxon>
        <taxon>Ascomycota</taxon>
        <taxon>Pezizomycotina</taxon>
        <taxon>Leotiomycetes</taxon>
        <taxon>Helotiales</taxon>
        <taxon>Ploettnerulaceae</taxon>
        <taxon>Cadophora</taxon>
    </lineage>
</organism>
<dbReference type="PANTHER" id="PTHR47843:SF2">
    <property type="entry name" value="BTB DOMAIN-CONTAINING PROTEIN"/>
    <property type="match status" value="1"/>
</dbReference>
<dbReference type="SUPFAM" id="SSF54695">
    <property type="entry name" value="POZ domain"/>
    <property type="match status" value="1"/>
</dbReference>
<comment type="caution">
    <text evidence="2">The sequence shown here is derived from an EMBL/GenBank/DDBJ whole genome shotgun (WGS) entry which is preliminary data.</text>
</comment>
<dbReference type="InterPro" id="IPR011333">
    <property type="entry name" value="SKP1/BTB/POZ_sf"/>
</dbReference>
<dbReference type="OrthoDB" id="6359816at2759"/>
<feature type="domain" description="BTB" evidence="1">
    <location>
        <begin position="17"/>
        <end position="86"/>
    </location>
</feature>
<dbReference type="EMBL" id="JAFJYH010000017">
    <property type="protein sequence ID" value="KAG4424735.1"/>
    <property type="molecule type" value="Genomic_DNA"/>
</dbReference>
<evidence type="ECO:0000259" key="1">
    <source>
        <dbReference type="PROSITE" id="PS50097"/>
    </source>
</evidence>
<dbReference type="CDD" id="cd18186">
    <property type="entry name" value="BTB_POZ_ZBTB_KLHL-like"/>
    <property type="match status" value="1"/>
</dbReference>
<dbReference type="Proteomes" id="UP000664132">
    <property type="component" value="Unassembled WGS sequence"/>
</dbReference>
<keyword evidence="3" id="KW-1185">Reference proteome</keyword>
<evidence type="ECO:0000313" key="2">
    <source>
        <dbReference type="EMBL" id="KAG4424735.1"/>
    </source>
</evidence>
<dbReference type="Gene3D" id="3.30.710.10">
    <property type="entry name" value="Potassium Channel Kv1.1, Chain A"/>
    <property type="match status" value="1"/>
</dbReference>
<dbReference type="Pfam" id="PF00651">
    <property type="entry name" value="BTB"/>
    <property type="match status" value="1"/>
</dbReference>
<dbReference type="PANTHER" id="PTHR47843">
    <property type="entry name" value="BTB DOMAIN-CONTAINING PROTEIN-RELATED"/>
    <property type="match status" value="1"/>
</dbReference>
<sequence length="257" mass="29730">MASPKVFQLSAEALGTEFVTIHVGPKRKTFAVHKKLLCDRSEYFSKAFNSGFKESTESVMYLPEDDANAFDSMIVYIYRDQLPVFPNTSYSQGCSGAQQFAFDVLYRLFTFAEKICMNDLANRVMDKIQDLGMEYWSAPTLPHVRSLYSLTGPGSKLRIYCTLMRLYRVNACDYDDYWTTTADAIENEEQLEDFIKEHPDFAVDYMRFHWRFSNKFLTEDTPDSQIRSDKDGFGRCFFHTHAKGEECHPGPLTEEDD</sequence>
<dbReference type="PROSITE" id="PS50097">
    <property type="entry name" value="BTB"/>
    <property type="match status" value="1"/>
</dbReference>
<accession>A0A8H7WH49</accession>
<dbReference type="InterPro" id="IPR000210">
    <property type="entry name" value="BTB/POZ_dom"/>
</dbReference>
<proteinExistence type="predicted"/>
<evidence type="ECO:0000313" key="3">
    <source>
        <dbReference type="Proteomes" id="UP000664132"/>
    </source>
</evidence>
<gene>
    <name evidence="2" type="ORF">IFR04_002083</name>
</gene>
<dbReference type="AlphaFoldDB" id="A0A8H7WH49"/>